<comment type="caution">
    <text evidence="6">The sequence shown here is derived from an EMBL/GenBank/DDBJ whole genome shotgun (WGS) entry which is preliminary data.</text>
</comment>
<evidence type="ECO:0000256" key="2">
    <source>
        <dbReference type="ARBA" id="ARBA00022679"/>
    </source>
</evidence>
<organism evidence="6 7">
    <name type="scientific">Cannabis sativa</name>
    <name type="common">Hemp</name>
    <name type="synonym">Marijuana</name>
    <dbReference type="NCBI Taxonomy" id="3483"/>
    <lineage>
        <taxon>Eukaryota</taxon>
        <taxon>Viridiplantae</taxon>
        <taxon>Streptophyta</taxon>
        <taxon>Embryophyta</taxon>
        <taxon>Tracheophyta</taxon>
        <taxon>Spermatophyta</taxon>
        <taxon>Magnoliopsida</taxon>
        <taxon>eudicotyledons</taxon>
        <taxon>Gunneridae</taxon>
        <taxon>Pentapetalae</taxon>
        <taxon>rosids</taxon>
        <taxon>fabids</taxon>
        <taxon>Rosales</taxon>
        <taxon>Cannabaceae</taxon>
        <taxon>Cannabis</taxon>
    </lineage>
</organism>
<feature type="domain" description="GST N-terminal" evidence="4">
    <location>
        <begin position="242"/>
        <end position="321"/>
    </location>
</feature>
<evidence type="ECO:0000313" key="6">
    <source>
        <dbReference type="EMBL" id="KAF4375918.1"/>
    </source>
</evidence>
<dbReference type="Proteomes" id="UP000525078">
    <property type="component" value="Unassembled WGS sequence"/>
</dbReference>
<feature type="domain" description="GST C-terminal" evidence="5">
    <location>
        <begin position="327"/>
        <end position="464"/>
    </location>
</feature>
<dbReference type="InterPro" id="IPR045074">
    <property type="entry name" value="GST_C_Tau"/>
</dbReference>
<dbReference type="SUPFAM" id="SSF52833">
    <property type="entry name" value="Thioredoxin-like"/>
    <property type="match status" value="2"/>
</dbReference>
<dbReference type="InterPro" id="IPR045073">
    <property type="entry name" value="Omega/Tau-like"/>
</dbReference>
<dbReference type="FunFam" id="3.40.30.10:FF:000014">
    <property type="entry name" value="Tau class glutathione S-transferase"/>
    <property type="match status" value="2"/>
</dbReference>
<dbReference type="CDD" id="cd03185">
    <property type="entry name" value="GST_C_Tau"/>
    <property type="match status" value="2"/>
</dbReference>
<dbReference type="AlphaFoldDB" id="A0A7J6FYZ0"/>
<evidence type="ECO:0000256" key="1">
    <source>
        <dbReference type="ARBA" id="ARBA00012452"/>
    </source>
</evidence>
<dbReference type="InterPro" id="IPR036282">
    <property type="entry name" value="Glutathione-S-Trfase_C_sf"/>
</dbReference>
<dbReference type="GO" id="GO:0006749">
    <property type="term" value="P:glutathione metabolic process"/>
    <property type="evidence" value="ECO:0007669"/>
    <property type="project" value="InterPro"/>
</dbReference>
<dbReference type="EMBL" id="JAATIP010000088">
    <property type="protein sequence ID" value="KAF4375918.1"/>
    <property type="molecule type" value="Genomic_DNA"/>
</dbReference>
<evidence type="ECO:0000259" key="5">
    <source>
        <dbReference type="PROSITE" id="PS50405"/>
    </source>
</evidence>
<dbReference type="CDD" id="cd03058">
    <property type="entry name" value="GST_N_Tau"/>
    <property type="match status" value="2"/>
</dbReference>
<dbReference type="InterPro" id="IPR004045">
    <property type="entry name" value="Glutathione_S-Trfase_N"/>
</dbReference>
<dbReference type="Pfam" id="PF13417">
    <property type="entry name" value="GST_N_3"/>
    <property type="match status" value="1"/>
</dbReference>
<feature type="domain" description="GST N-terminal" evidence="4">
    <location>
        <begin position="5"/>
        <end position="84"/>
    </location>
</feature>
<feature type="domain" description="GST C-terminal" evidence="5">
    <location>
        <begin position="90"/>
        <end position="221"/>
    </location>
</feature>
<dbReference type="SFLD" id="SFLDG00358">
    <property type="entry name" value="Main_(cytGST)"/>
    <property type="match status" value="2"/>
</dbReference>
<evidence type="ECO:0000259" key="4">
    <source>
        <dbReference type="PROSITE" id="PS50404"/>
    </source>
</evidence>
<dbReference type="Gene3D" id="1.20.1050.10">
    <property type="match status" value="2"/>
</dbReference>
<dbReference type="EC" id="2.5.1.18" evidence="1"/>
<dbReference type="SFLD" id="SFLDS00019">
    <property type="entry name" value="Glutathione_Transferase_(cytos"/>
    <property type="match status" value="2"/>
</dbReference>
<comment type="catalytic activity">
    <reaction evidence="3">
        <text>RX + glutathione = an S-substituted glutathione + a halide anion + H(+)</text>
        <dbReference type="Rhea" id="RHEA:16437"/>
        <dbReference type="ChEBI" id="CHEBI:15378"/>
        <dbReference type="ChEBI" id="CHEBI:16042"/>
        <dbReference type="ChEBI" id="CHEBI:17792"/>
        <dbReference type="ChEBI" id="CHEBI:57925"/>
        <dbReference type="ChEBI" id="CHEBI:90779"/>
        <dbReference type="EC" id="2.5.1.18"/>
    </reaction>
</comment>
<dbReference type="GO" id="GO:0004364">
    <property type="term" value="F:glutathione transferase activity"/>
    <property type="evidence" value="ECO:0007669"/>
    <property type="project" value="UniProtKB-EC"/>
</dbReference>
<dbReference type="Gene3D" id="3.40.30.10">
    <property type="entry name" value="Glutaredoxin"/>
    <property type="match status" value="2"/>
</dbReference>
<sequence length="468" mass="53798">MAGQDKVTLHGFWASPYAKRVELALILKGIPYEYVEENLPSKSSELIKYNPVYKKVPVLVHNGKALSESLVIVEYIDETWKTGPKLLPEDPYKRAQVRFWANYLDQLFGSMLNALKSIQGEAQQNAFMEVSHKLEVLEEGLKSFYPDCAQVDAASVGLVDLVMVCMFGGRKVQEEVLGINVIDHEKIPLVSAWITALGDIPLVKEALPPHDKLVAFLKYDGWEFELKEHRLEQKERDMGKKCEVKLHGMWASSYSKRVEMALKVKGIPYEYIEEDLSNKSQLLLTCNPVHKKIPLLVHNEKPIVESYIILEYIDETWKNSPRLFPEDPYERAKVRFWANYIQQQMIESKSRVIMSDGETQVKESKEYIEKQKVLEEGVKDFFKGDGPYTNGQNLGVLDILTVATLGFYEVQEQVFGVKFMDPEMTPFLYSWVTAVNEHPVVKEVSPPLDKIMGFLLYFKQNRPIYSNK</sequence>
<name>A0A7J6FYZ0_CANSA</name>
<keyword evidence="2" id="KW-0808">Transferase</keyword>
<dbReference type="InterPro" id="IPR040079">
    <property type="entry name" value="Glutathione_S-Trfase"/>
</dbReference>
<accession>A0A7J6FYZ0</accession>
<evidence type="ECO:0000256" key="3">
    <source>
        <dbReference type="ARBA" id="ARBA00047960"/>
    </source>
</evidence>
<protein>
    <recommendedName>
        <fullName evidence="1">glutathione transferase</fullName>
        <ecNumber evidence="1">2.5.1.18</ecNumber>
    </recommendedName>
</protein>
<reference evidence="6 7" key="1">
    <citation type="journal article" date="2020" name="bioRxiv">
        <title>Sequence and annotation of 42 cannabis genomes reveals extensive copy number variation in cannabinoid synthesis and pathogen resistance genes.</title>
        <authorList>
            <person name="Mckernan K.J."/>
            <person name="Helbert Y."/>
            <person name="Kane L.T."/>
            <person name="Ebling H."/>
            <person name="Zhang L."/>
            <person name="Liu B."/>
            <person name="Eaton Z."/>
            <person name="Mclaughlin S."/>
            <person name="Kingan S."/>
            <person name="Baybayan P."/>
            <person name="Concepcion G."/>
            <person name="Jordan M."/>
            <person name="Riva A."/>
            <person name="Barbazuk W."/>
            <person name="Harkins T."/>
        </authorList>
    </citation>
    <scope>NUCLEOTIDE SEQUENCE [LARGE SCALE GENOMIC DNA]</scope>
    <source>
        <strain evidence="7">cv. Jamaican Lion 4</strain>
        <tissue evidence="6">Leaf</tissue>
    </source>
</reference>
<proteinExistence type="predicted"/>
<dbReference type="InterPro" id="IPR010987">
    <property type="entry name" value="Glutathione-S-Trfase_C-like"/>
</dbReference>
<dbReference type="SFLD" id="SFLDG01152">
    <property type="entry name" value="Main.3:_Omega-_and_Tau-like"/>
    <property type="match status" value="2"/>
</dbReference>
<dbReference type="Pfam" id="PF02798">
    <property type="entry name" value="GST_N"/>
    <property type="match status" value="1"/>
</dbReference>
<dbReference type="PANTHER" id="PTHR11260:SF711">
    <property type="entry name" value="GLUTATHIONE S-TRANSFERASE U9"/>
    <property type="match status" value="1"/>
</dbReference>
<dbReference type="SUPFAM" id="SSF47616">
    <property type="entry name" value="GST C-terminal domain-like"/>
    <property type="match status" value="2"/>
</dbReference>
<dbReference type="InterPro" id="IPR036249">
    <property type="entry name" value="Thioredoxin-like_sf"/>
</dbReference>
<dbReference type="GO" id="GO:0005737">
    <property type="term" value="C:cytoplasm"/>
    <property type="evidence" value="ECO:0007669"/>
    <property type="project" value="TreeGrafter"/>
</dbReference>
<gene>
    <name evidence="6" type="ORF">F8388_005008</name>
</gene>
<dbReference type="PROSITE" id="PS50405">
    <property type="entry name" value="GST_CTER"/>
    <property type="match status" value="2"/>
</dbReference>
<dbReference type="PANTHER" id="PTHR11260">
    <property type="entry name" value="GLUTATHIONE S-TRANSFERASE, GST, SUPERFAMILY, GST DOMAIN CONTAINING"/>
    <property type="match status" value="1"/>
</dbReference>
<dbReference type="PROSITE" id="PS50404">
    <property type="entry name" value="GST_NTER"/>
    <property type="match status" value="2"/>
</dbReference>
<evidence type="ECO:0000313" key="7">
    <source>
        <dbReference type="Proteomes" id="UP000525078"/>
    </source>
</evidence>